<evidence type="ECO:0000313" key="2">
    <source>
        <dbReference type="EMBL" id="CAH2017777.1"/>
    </source>
</evidence>
<organism evidence="2 3">
    <name type="scientific">Acanthoscelides obtectus</name>
    <name type="common">Bean weevil</name>
    <name type="synonym">Bruchus obtectus</name>
    <dbReference type="NCBI Taxonomy" id="200917"/>
    <lineage>
        <taxon>Eukaryota</taxon>
        <taxon>Metazoa</taxon>
        <taxon>Ecdysozoa</taxon>
        <taxon>Arthropoda</taxon>
        <taxon>Hexapoda</taxon>
        <taxon>Insecta</taxon>
        <taxon>Pterygota</taxon>
        <taxon>Neoptera</taxon>
        <taxon>Endopterygota</taxon>
        <taxon>Coleoptera</taxon>
        <taxon>Polyphaga</taxon>
        <taxon>Cucujiformia</taxon>
        <taxon>Chrysomeloidea</taxon>
        <taxon>Chrysomelidae</taxon>
        <taxon>Bruchinae</taxon>
        <taxon>Bruchini</taxon>
        <taxon>Acanthoscelides</taxon>
    </lineage>
</organism>
<accession>A0A9P0QDC8</accession>
<reference evidence="2" key="1">
    <citation type="submission" date="2022-03" db="EMBL/GenBank/DDBJ databases">
        <authorList>
            <person name="Sayadi A."/>
        </authorList>
    </citation>
    <scope>NUCLEOTIDE SEQUENCE</scope>
</reference>
<name>A0A9P0QDC8_ACAOB</name>
<feature type="compositionally biased region" description="Polar residues" evidence="1">
    <location>
        <begin position="49"/>
        <end position="78"/>
    </location>
</feature>
<proteinExistence type="predicted"/>
<dbReference type="EMBL" id="CAKOFQ010009452">
    <property type="protein sequence ID" value="CAH2017777.1"/>
    <property type="molecule type" value="Genomic_DNA"/>
</dbReference>
<keyword evidence="3" id="KW-1185">Reference proteome</keyword>
<dbReference type="AlphaFoldDB" id="A0A9P0QDC8"/>
<comment type="caution">
    <text evidence="2">The sequence shown here is derived from an EMBL/GenBank/DDBJ whole genome shotgun (WGS) entry which is preliminary data.</text>
</comment>
<gene>
    <name evidence="2" type="ORF">ACAOBT_LOCUS36223</name>
</gene>
<protein>
    <submittedName>
        <fullName evidence="2">Uncharacterized protein</fullName>
    </submittedName>
</protein>
<evidence type="ECO:0000256" key="1">
    <source>
        <dbReference type="SAM" id="MobiDB-lite"/>
    </source>
</evidence>
<dbReference type="Proteomes" id="UP001152888">
    <property type="component" value="Unassembled WGS sequence"/>
</dbReference>
<evidence type="ECO:0000313" key="3">
    <source>
        <dbReference type="Proteomes" id="UP001152888"/>
    </source>
</evidence>
<feature type="region of interest" description="Disordered" evidence="1">
    <location>
        <begin position="44"/>
        <end position="78"/>
    </location>
</feature>
<sequence length="78" mass="9155">MRVYLTIRRRSDPSLAHGPLRLQDREEDFLTGYSTLLHLLHPAHLQEGASPSPNQRNQKSYQWSRSCWPTRLPTSRRS</sequence>